<feature type="domain" description="PpiC" evidence="4">
    <location>
        <begin position="226"/>
        <end position="328"/>
    </location>
</feature>
<feature type="coiled-coil region" evidence="2">
    <location>
        <begin position="46"/>
        <end position="80"/>
    </location>
</feature>
<evidence type="ECO:0000256" key="1">
    <source>
        <dbReference type="PROSITE-ProRule" id="PRU00278"/>
    </source>
</evidence>
<feature type="signal peptide" evidence="3">
    <location>
        <begin position="1"/>
        <end position="20"/>
    </location>
</feature>
<dbReference type="SUPFAM" id="SSF54534">
    <property type="entry name" value="FKBP-like"/>
    <property type="match status" value="2"/>
</dbReference>
<dbReference type="GO" id="GO:0003755">
    <property type="term" value="F:peptidyl-prolyl cis-trans isomerase activity"/>
    <property type="evidence" value="ECO:0007669"/>
    <property type="project" value="UniProtKB-EC"/>
</dbReference>
<evidence type="ECO:0000259" key="4">
    <source>
        <dbReference type="PROSITE" id="PS50198"/>
    </source>
</evidence>
<dbReference type="InterPro" id="IPR000297">
    <property type="entry name" value="PPIase_PpiC"/>
</dbReference>
<gene>
    <name evidence="5" type="ORF">V8G58_08520</name>
</gene>
<name>A0ABW7MZ94_9FLAO</name>
<dbReference type="PANTHER" id="PTHR47245">
    <property type="entry name" value="PEPTIDYLPROLYL ISOMERASE"/>
    <property type="match status" value="1"/>
</dbReference>
<evidence type="ECO:0000256" key="3">
    <source>
        <dbReference type="SAM" id="SignalP"/>
    </source>
</evidence>
<dbReference type="Gene3D" id="3.10.50.40">
    <property type="match status" value="2"/>
</dbReference>
<feature type="chain" id="PRO_5046559717" evidence="3">
    <location>
        <begin position="21"/>
        <end position="650"/>
    </location>
</feature>
<dbReference type="RefSeq" id="WP_344741202.1">
    <property type="nucleotide sequence ID" value="NZ_BAABAY010000002.1"/>
</dbReference>
<dbReference type="Proteomes" id="UP001610100">
    <property type="component" value="Unassembled WGS sequence"/>
</dbReference>
<dbReference type="SUPFAM" id="SSF109998">
    <property type="entry name" value="Triger factor/SurA peptide-binding domain-like"/>
    <property type="match status" value="1"/>
</dbReference>
<organism evidence="5 6">
    <name type="scientific">Gaetbulibacter aestuarii</name>
    <dbReference type="NCBI Taxonomy" id="1502358"/>
    <lineage>
        <taxon>Bacteria</taxon>
        <taxon>Pseudomonadati</taxon>
        <taxon>Bacteroidota</taxon>
        <taxon>Flavobacteriia</taxon>
        <taxon>Flavobacteriales</taxon>
        <taxon>Flavobacteriaceae</taxon>
        <taxon>Gaetbulibacter</taxon>
    </lineage>
</organism>
<evidence type="ECO:0000313" key="5">
    <source>
        <dbReference type="EMBL" id="MFH6771974.1"/>
    </source>
</evidence>
<dbReference type="InterPro" id="IPR050245">
    <property type="entry name" value="PrsA_foldase"/>
</dbReference>
<dbReference type="InterPro" id="IPR046357">
    <property type="entry name" value="PPIase_dom_sf"/>
</dbReference>
<dbReference type="PROSITE" id="PS50198">
    <property type="entry name" value="PPIC_PPIASE_2"/>
    <property type="match status" value="2"/>
</dbReference>
<keyword evidence="1 5" id="KW-0413">Isomerase</keyword>
<keyword evidence="1" id="KW-0697">Rotamase</keyword>
<comment type="caution">
    <text evidence="5">The sequence shown here is derived from an EMBL/GenBank/DDBJ whole genome shotgun (WGS) entry which is preliminary data.</text>
</comment>
<keyword evidence="6" id="KW-1185">Reference proteome</keyword>
<evidence type="ECO:0000256" key="2">
    <source>
        <dbReference type="SAM" id="Coils"/>
    </source>
</evidence>
<reference evidence="5 6" key="1">
    <citation type="submission" date="2024-02" db="EMBL/GenBank/DDBJ databases">
        <title>A Gaetbulibacter species isolated from tidal flats and genomic insights of their niches.</title>
        <authorList>
            <person name="Ye Y."/>
        </authorList>
    </citation>
    <scope>NUCLEOTIDE SEQUENCE [LARGE SCALE GENOMIC DNA]</scope>
    <source>
        <strain evidence="5 6">KYW382</strain>
    </source>
</reference>
<feature type="domain" description="PpiC" evidence="4">
    <location>
        <begin position="122"/>
        <end position="221"/>
    </location>
</feature>
<dbReference type="InterPro" id="IPR027304">
    <property type="entry name" value="Trigger_fact/SurA_dom_sf"/>
</dbReference>
<evidence type="ECO:0000313" key="6">
    <source>
        <dbReference type="Proteomes" id="UP001610100"/>
    </source>
</evidence>
<accession>A0ABW7MZ94</accession>
<dbReference type="PANTHER" id="PTHR47245:SF2">
    <property type="entry name" value="PEPTIDYL-PROLYL CIS-TRANS ISOMERASE HP_0175-RELATED"/>
    <property type="match status" value="1"/>
</dbReference>
<dbReference type="Pfam" id="PF00639">
    <property type="entry name" value="Rotamase"/>
    <property type="match status" value="2"/>
</dbReference>
<keyword evidence="2" id="KW-0175">Coiled coil</keyword>
<sequence length="650" mass="74864">MSVRLFFVLIFSVFFFSATAQVSNEAILFTIDSTPVKASEFIRLYNKNLNLVQDESEKEVENYLQRFIDYKLKLQEAKTEGLDKKTSYLRELRTYTEQLAKNYITDSKVTDALVKEAYDRVSQEVNVDHILVRLAEDASPQDTLAAYNKIMDIRDRTLKEGFDKVRKEVHNGKTIYGEALGYFSGFKMVYPFETVAYNTPVGNISQPFRTQFGYHILKVLDKRPARGKVTVAHIMLLTKDNDSVSAVQELKINDIYKKLTNGASFDALAKQYSEDKNTAANGGKLAEFTSGQLSVPKFEDAAFALKNPGDISEPVKSKFGWHIIKLIRKEPVEPFESMKPELVEKIKRDSRSKLIDDALYAKLRKQYDVDNNPVAVQYFSKLIKPSNSKKVVLPDNYIKVKPLFTLGDRTYTYRDFGMYLETYALIPENTQDATPFIQEFYDKFLNTKLVAYHKSNLEHINPEYAAILQEYRDGLLLFDLMDKKIWNLSSSDSTEMKAYYEKHLDKYRTPEQIDATMAQSTNTTVLKKVVRLWKSGMDLEHVKALTSNPNTPDVIFKTGLFSKDDPIFPENLKMNPGISKIFKKDESFFIFKINEVKPETQKPFDEVRGLVQSDFQAVKEKEWLESLKKKYKVSINQDVLQAVKTQLQSQ</sequence>
<dbReference type="EMBL" id="JBAWKB010000002">
    <property type="protein sequence ID" value="MFH6771974.1"/>
    <property type="molecule type" value="Genomic_DNA"/>
</dbReference>
<proteinExistence type="predicted"/>
<dbReference type="Pfam" id="PF13145">
    <property type="entry name" value="Rotamase_2"/>
    <property type="match status" value="1"/>
</dbReference>
<dbReference type="EC" id="5.2.1.8" evidence="5"/>
<protein>
    <submittedName>
        <fullName evidence="5">Peptidylprolyl isomerase</fullName>
        <ecNumber evidence="5">5.2.1.8</ecNumber>
    </submittedName>
</protein>
<keyword evidence="3" id="KW-0732">Signal</keyword>